<keyword evidence="16" id="KW-1185">Reference proteome</keyword>
<dbReference type="PRINTS" id="PR00344">
    <property type="entry name" value="BCTRLSENSOR"/>
</dbReference>
<feature type="region of interest" description="Disordered" evidence="11">
    <location>
        <begin position="304"/>
        <end position="328"/>
    </location>
</feature>
<protein>
    <recommendedName>
        <fullName evidence="3">histidine kinase</fullName>
        <ecNumber evidence="3">2.7.13.3</ecNumber>
    </recommendedName>
</protein>
<dbReference type="PROSITE" id="PS50109">
    <property type="entry name" value="HIS_KIN"/>
    <property type="match status" value="1"/>
</dbReference>
<dbReference type="CDD" id="cd00075">
    <property type="entry name" value="HATPase"/>
    <property type="match status" value="1"/>
</dbReference>
<evidence type="ECO:0000256" key="6">
    <source>
        <dbReference type="ARBA" id="ARBA00022679"/>
    </source>
</evidence>
<evidence type="ECO:0000256" key="8">
    <source>
        <dbReference type="ARBA" id="ARBA00022777"/>
    </source>
</evidence>
<reference evidence="15" key="1">
    <citation type="submission" date="2015-02" db="EMBL/GenBank/DDBJ databases">
        <title>A novel member of the family Ruminococcaceae isolated from human feces.</title>
        <authorList>
            <person name="Shkoporov A.N."/>
            <person name="Chaplin A.V."/>
            <person name="Motuzova O.V."/>
            <person name="Kafarskaia L.I."/>
            <person name="Khokhlova E.V."/>
            <person name="Efimov B.A."/>
        </authorList>
    </citation>
    <scope>NUCLEOTIDE SEQUENCE [LARGE SCALE GENOMIC DNA]</scope>
    <source>
        <strain evidence="15">585-1</strain>
    </source>
</reference>
<keyword evidence="10" id="KW-0902">Two-component regulatory system</keyword>
<dbReference type="CDD" id="cd00082">
    <property type="entry name" value="HisKA"/>
    <property type="match status" value="1"/>
</dbReference>
<evidence type="ECO:0000256" key="9">
    <source>
        <dbReference type="ARBA" id="ARBA00022840"/>
    </source>
</evidence>
<dbReference type="InterPro" id="IPR036097">
    <property type="entry name" value="HisK_dim/P_sf"/>
</dbReference>
<dbReference type="SUPFAM" id="SSF55874">
    <property type="entry name" value="ATPase domain of HSP90 chaperone/DNA topoisomerase II/histidine kinase"/>
    <property type="match status" value="1"/>
</dbReference>
<dbReference type="Gene3D" id="1.10.287.130">
    <property type="match status" value="1"/>
</dbReference>
<evidence type="ECO:0000259" key="13">
    <source>
        <dbReference type="PROSITE" id="PS50109"/>
    </source>
</evidence>
<evidence type="ECO:0000256" key="7">
    <source>
        <dbReference type="ARBA" id="ARBA00022741"/>
    </source>
</evidence>
<gene>
    <name evidence="15" type="ORF">TQ39_10480</name>
</gene>
<evidence type="ECO:0000256" key="10">
    <source>
        <dbReference type="ARBA" id="ARBA00023012"/>
    </source>
</evidence>
<keyword evidence="12" id="KW-0812">Transmembrane</keyword>
<dbReference type="Pfam" id="PF02518">
    <property type="entry name" value="HATPase_c"/>
    <property type="match status" value="1"/>
</dbReference>
<dbReference type="PANTHER" id="PTHR44936">
    <property type="entry name" value="SENSOR PROTEIN CREC"/>
    <property type="match status" value="1"/>
</dbReference>
<evidence type="ECO:0000256" key="12">
    <source>
        <dbReference type="SAM" id="Phobius"/>
    </source>
</evidence>
<dbReference type="InterPro" id="IPR005467">
    <property type="entry name" value="His_kinase_dom"/>
</dbReference>
<evidence type="ECO:0000313" key="15">
    <source>
        <dbReference type="EMBL" id="KJF39801.1"/>
    </source>
</evidence>
<keyword evidence="4" id="KW-1003">Cell membrane</keyword>
<accession>A0A0D8IZU0</accession>
<dbReference type="Pfam" id="PF00512">
    <property type="entry name" value="HisKA"/>
    <property type="match status" value="1"/>
</dbReference>
<evidence type="ECO:0000256" key="2">
    <source>
        <dbReference type="ARBA" id="ARBA00004651"/>
    </source>
</evidence>
<dbReference type="EMBL" id="JXXK01000013">
    <property type="protein sequence ID" value="KJF39801.1"/>
    <property type="molecule type" value="Genomic_DNA"/>
</dbReference>
<dbReference type="SUPFAM" id="SSF47384">
    <property type="entry name" value="Homodimeric domain of signal transducing histidine kinase"/>
    <property type="match status" value="1"/>
</dbReference>
<comment type="catalytic activity">
    <reaction evidence="1">
        <text>ATP + protein L-histidine = ADP + protein N-phospho-L-histidine.</text>
        <dbReference type="EC" id="2.7.13.3"/>
    </reaction>
</comment>
<dbReference type="InterPro" id="IPR003660">
    <property type="entry name" value="HAMP_dom"/>
</dbReference>
<evidence type="ECO:0000256" key="3">
    <source>
        <dbReference type="ARBA" id="ARBA00012438"/>
    </source>
</evidence>
<dbReference type="PANTHER" id="PTHR44936:SF10">
    <property type="entry name" value="SENSOR PROTEIN RSTB"/>
    <property type="match status" value="1"/>
</dbReference>
<feature type="domain" description="HAMP" evidence="14">
    <location>
        <begin position="178"/>
        <end position="231"/>
    </location>
</feature>
<feature type="domain" description="Histidine kinase" evidence="13">
    <location>
        <begin position="246"/>
        <end position="483"/>
    </location>
</feature>
<comment type="caution">
    <text evidence="15">The sequence shown here is derived from an EMBL/GenBank/DDBJ whole genome shotgun (WGS) entry which is preliminary data.</text>
</comment>
<evidence type="ECO:0000256" key="4">
    <source>
        <dbReference type="ARBA" id="ARBA00022475"/>
    </source>
</evidence>
<dbReference type="EC" id="2.7.13.3" evidence="3"/>
<keyword evidence="7" id="KW-0547">Nucleotide-binding</keyword>
<dbReference type="GO" id="GO:0005886">
    <property type="term" value="C:plasma membrane"/>
    <property type="evidence" value="ECO:0007669"/>
    <property type="project" value="UniProtKB-SubCell"/>
</dbReference>
<evidence type="ECO:0000256" key="5">
    <source>
        <dbReference type="ARBA" id="ARBA00022553"/>
    </source>
</evidence>
<evidence type="ECO:0000313" key="16">
    <source>
        <dbReference type="Proteomes" id="UP000032483"/>
    </source>
</evidence>
<keyword evidence="6" id="KW-0808">Transferase</keyword>
<organism evidence="15 16">
    <name type="scientific">Ruthenibacterium lactatiformans</name>
    <dbReference type="NCBI Taxonomy" id="1550024"/>
    <lineage>
        <taxon>Bacteria</taxon>
        <taxon>Bacillati</taxon>
        <taxon>Bacillota</taxon>
        <taxon>Clostridia</taxon>
        <taxon>Eubacteriales</taxon>
        <taxon>Oscillospiraceae</taxon>
        <taxon>Ruthenibacterium</taxon>
    </lineage>
</organism>
<dbReference type="Proteomes" id="UP000032483">
    <property type="component" value="Unassembled WGS sequence"/>
</dbReference>
<dbReference type="InterPro" id="IPR036890">
    <property type="entry name" value="HATPase_C_sf"/>
</dbReference>
<dbReference type="InterPro" id="IPR004358">
    <property type="entry name" value="Sig_transdc_His_kin-like_C"/>
</dbReference>
<keyword evidence="9" id="KW-0067">ATP-binding</keyword>
<keyword evidence="8" id="KW-0418">Kinase</keyword>
<name>A0A0D8IZU0_9FIRM</name>
<keyword evidence="12" id="KW-1133">Transmembrane helix</keyword>
<dbReference type="Gene3D" id="3.30.565.10">
    <property type="entry name" value="Histidine kinase-like ATPase, C-terminal domain"/>
    <property type="match status" value="1"/>
</dbReference>
<comment type="subcellular location">
    <subcellularLocation>
        <location evidence="2">Cell membrane</location>
        <topology evidence="2">Multi-pass membrane protein</topology>
    </subcellularLocation>
</comment>
<feature type="transmembrane region" description="Helical" evidence="12">
    <location>
        <begin position="20"/>
        <end position="39"/>
    </location>
</feature>
<dbReference type="PROSITE" id="PS50885">
    <property type="entry name" value="HAMP"/>
    <property type="match status" value="1"/>
</dbReference>
<keyword evidence="12" id="KW-0472">Membrane</keyword>
<dbReference type="SMART" id="SM00387">
    <property type="entry name" value="HATPase_c"/>
    <property type="match status" value="1"/>
</dbReference>
<dbReference type="GO" id="GO:0005524">
    <property type="term" value="F:ATP binding"/>
    <property type="evidence" value="ECO:0007669"/>
    <property type="project" value="UniProtKB-KW"/>
</dbReference>
<sequence length="483" mass="51898">MGDRVQMEKRRNVSLGALLWRYLILTGVSAAALAAAWWITLMLLMNAGFVLPARTQSDHASDAAAAMRLQGSFDASLADELCNYVYFAPDGTVLETNLSGRRLADAKEARRTLEGGAWFYQRVDFSDGSLCLFQFDYSVLYGNEALRGVLPDFELASLVLLAVVLVTTVTLITRHYTRRLRRAADKLAAASARIAEGQLEGGDFSSAGVRELDGAMDAMRTLKENLSGSLQAQWRMEQQRAEQMAALAHDLKTPLTIIGGNAELLAEDALSDAQRANVDAILRNTRYAGEYIASLRALAAGADSADTVKNPEPAASDGAQEHAAPQETERVSLPEFLAEIQAQGQALCRARGCVFRLLTDGTSMLPMRRAELLRALVNLVENAARYTPQGGAVTLESRVRRAPDGAGRAVFTVRDTGPGFTPEALAKGMQPLYTGEKSRPQDGHMGLGLTFAADVARRHGGALALRNAAGGGAVAELSFPVWG</sequence>
<dbReference type="AlphaFoldDB" id="A0A0D8IZU0"/>
<dbReference type="GO" id="GO:0000155">
    <property type="term" value="F:phosphorelay sensor kinase activity"/>
    <property type="evidence" value="ECO:0007669"/>
    <property type="project" value="InterPro"/>
</dbReference>
<evidence type="ECO:0000256" key="11">
    <source>
        <dbReference type="SAM" id="MobiDB-lite"/>
    </source>
</evidence>
<dbReference type="SMART" id="SM00388">
    <property type="entry name" value="HisKA"/>
    <property type="match status" value="1"/>
</dbReference>
<evidence type="ECO:0000259" key="14">
    <source>
        <dbReference type="PROSITE" id="PS50885"/>
    </source>
</evidence>
<dbReference type="InterPro" id="IPR003594">
    <property type="entry name" value="HATPase_dom"/>
</dbReference>
<evidence type="ECO:0000256" key="1">
    <source>
        <dbReference type="ARBA" id="ARBA00000085"/>
    </source>
</evidence>
<dbReference type="InterPro" id="IPR050980">
    <property type="entry name" value="2C_sensor_his_kinase"/>
</dbReference>
<dbReference type="InterPro" id="IPR003661">
    <property type="entry name" value="HisK_dim/P_dom"/>
</dbReference>
<keyword evidence="5" id="KW-0597">Phosphoprotein</keyword>
<proteinExistence type="predicted"/>